<dbReference type="InterPro" id="IPR001980">
    <property type="entry name" value="PPAT"/>
</dbReference>
<keyword evidence="1 9" id="KW-0963">Cytoplasm</keyword>
<keyword evidence="7 9" id="KW-0173">Coenzyme A biosynthesis</keyword>
<comment type="function">
    <text evidence="9">Reversibly transfers an adenylyl group from ATP to 4'-phosphopantetheine, yielding dephospho-CoA (dPCoA) and pyrophosphate.</text>
</comment>
<keyword evidence="5 9" id="KW-0067">ATP-binding</keyword>
<keyword evidence="6 9" id="KW-0460">Magnesium</keyword>
<evidence type="ECO:0000256" key="6">
    <source>
        <dbReference type="ARBA" id="ARBA00022842"/>
    </source>
</evidence>
<evidence type="ECO:0000259" key="10">
    <source>
        <dbReference type="Pfam" id="PF01467"/>
    </source>
</evidence>
<reference evidence="12" key="1">
    <citation type="journal article" date="2017" name="Proc. Natl. Acad. Sci. U.S.A.">
        <title>Simulation of Deepwater Horizon oil plume reveals substrate specialization within a complex community of hydrocarbon-degraders.</title>
        <authorList>
            <person name="Hu P."/>
            <person name="Dubinsky E.A."/>
            <person name="Probst A.J."/>
            <person name="Wang J."/>
            <person name="Sieber C.M.K."/>
            <person name="Tom L.M."/>
            <person name="Gardinali P."/>
            <person name="Banfield J.F."/>
            <person name="Atlas R.M."/>
            <person name="Andersen G.L."/>
        </authorList>
    </citation>
    <scope>NUCLEOTIDE SEQUENCE [LARGE SCALE GENOMIC DNA]</scope>
</reference>
<keyword evidence="2 9" id="KW-0808">Transferase</keyword>
<evidence type="ECO:0000256" key="5">
    <source>
        <dbReference type="ARBA" id="ARBA00022840"/>
    </source>
</evidence>
<feature type="binding site" evidence="9">
    <location>
        <position position="10"/>
    </location>
    <ligand>
        <name>substrate</name>
    </ligand>
</feature>
<gene>
    <name evidence="9" type="primary">coaD</name>
    <name evidence="11" type="ORF">A9Q84_08810</name>
</gene>
<dbReference type="GO" id="GO:0005737">
    <property type="term" value="C:cytoplasm"/>
    <property type="evidence" value="ECO:0007669"/>
    <property type="project" value="UniProtKB-SubCell"/>
</dbReference>
<feature type="binding site" evidence="9">
    <location>
        <position position="42"/>
    </location>
    <ligand>
        <name>substrate</name>
    </ligand>
</feature>
<dbReference type="PANTHER" id="PTHR21342">
    <property type="entry name" value="PHOSPHOPANTETHEINE ADENYLYLTRANSFERASE"/>
    <property type="match status" value="1"/>
</dbReference>
<evidence type="ECO:0000256" key="1">
    <source>
        <dbReference type="ARBA" id="ARBA00022490"/>
    </source>
</evidence>
<dbReference type="Proteomes" id="UP000196531">
    <property type="component" value="Unassembled WGS sequence"/>
</dbReference>
<comment type="similarity">
    <text evidence="9">Belongs to the bacterial CoaD family.</text>
</comment>
<dbReference type="UniPathway" id="UPA00241">
    <property type="reaction ID" value="UER00355"/>
</dbReference>
<feature type="binding site" evidence="9">
    <location>
        <position position="88"/>
    </location>
    <ligand>
        <name>substrate</name>
    </ligand>
</feature>
<feature type="binding site" evidence="9">
    <location>
        <position position="99"/>
    </location>
    <ligand>
        <name>ATP</name>
        <dbReference type="ChEBI" id="CHEBI:30616"/>
    </ligand>
</feature>
<evidence type="ECO:0000256" key="4">
    <source>
        <dbReference type="ARBA" id="ARBA00022741"/>
    </source>
</evidence>
<dbReference type="Pfam" id="PF01467">
    <property type="entry name" value="CTP_transf_like"/>
    <property type="match status" value="1"/>
</dbReference>
<feature type="binding site" evidence="9">
    <location>
        <begin position="10"/>
        <end position="11"/>
    </location>
    <ligand>
        <name>ATP</name>
        <dbReference type="ChEBI" id="CHEBI:30616"/>
    </ligand>
</feature>
<dbReference type="PRINTS" id="PR01020">
    <property type="entry name" value="LPSBIOSNTHSS"/>
</dbReference>
<dbReference type="GO" id="GO:0015937">
    <property type="term" value="P:coenzyme A biosynthetic process"/>
    <property type="evidence" value="ECO:0007669"/>
    <property type="project" value="UniProtKB-UniRule"/>
</dbReference>
<comment type="cofactor">
    <cofactor evidence="9">
        <name>Mg(2+)</name>
        <dbReference type="ChEBI" id="CHEBI:18420"/>
    </cofactor>
</comment>
<feature type="binding site" evidence="9">
    <location>
        <begin position="89"/>
        <end position="91"/>
    </location>
    <ligand>
        <name>ATP</name>
        <dbReference type="ChEBI" id="CHEBI:30616"/>
    </ligand>
</feature>
<feature type="binding site" evidence="9">
    <location>
        <begin position="124"/>
        <end position="130"/>
    </location>
    <ligand>
        <name>ATP</name>
        <dbReference type="ChEBI" id="CHEBI:30616"/>
    </ligand>
</feature>
<evidence type="ECO:0000256" key="9">
    <source>
        <dbReference type="HAMAP-Rule" id="MF_00151"/>
    </source>
</evidence>
<dbReference type="CDD" id="cd02163">
    <property type="entry name" value="PPAT"/>
    <property type="match status" value="1"/>
</dbReference>
<feature type="binding site" evidence="9">
    <location>
        <position position="18"/>
    </location>
    <ligand>
        <name>ATP</name>
        <dbReference type="ChEBI" id="CHEBI:30616"/>
    </ligand>
</feature>
<evidence type="ECO:0000256" key="2">
    <source>
        <dbReference type="ARBA" id="ARBA00022679"/>
    </source>
</evidence>
<dbReference type="GO" id="GO:0005524">
    <property type="term" value="F:ATP binding"/>
    <property type="evidence" value="ECO:0007669"/>
    <property type="project" value="UniProtKB-KW"/>
</dbReference>
<evidence type="ECO:0000256" key="8">
    <source>
        <dbReference type="ARBA" id="ARBA00029346"/>
    </source>
</evidence>
<evidence type="ECO:0000313" key="11">
    <source>
        <dbReference type="EMBL" id="OUR96443.1"/>
    </source>
</evidence>
<sequence length="157" mass="18063">MSKTALYAGTFDPFTNGHEDILKRSLNLFNKVTLLVAVSPSKKPLFTTEERLEMLRELFKDDPRITVDSWDGLLVDYAKNNKIDVVIRGLRPTGDFEVEFQMASMNNKLFPEMETVFLMTEGQNYFISSSLVKEVHNHSGHVKDFVPKIIYKWLTKG</sequence>
<accession>A0A1Y5F6B8</accession>
<evidence type="ECO:0000256" key="3">
    <source>
        <dbReference type="ARBA" id="ARBA00022695"/>
    </source>
</evidence>
<dbReference type="InterPro" id="IPR014729">
    <property type="entry name" value="Rossmann-like_a/b/a_fold"/>
</dbReference>
<dbReference type="PANTHER" id="PTHR21342:SF1">
    <property type="entry name" value="PHOSPHOPANTETHEINE ADENYLYLTRANSFERASE"/>
    <property type="match status" value="1"/>
</dbReference>
<evidence type="ECO:0000313" key="12">
    <source>
        <dbReference type="Proteomes" id="UP000196531"/>
    </source>
</evidence>
<protein>
    <recommendedName>
        <fullName evidence="9">Phosphopantetheine adenylyltransferase</fullName>
        <ecNumber evidence="9">2.7.7.3</ecNumber>
    </recommendedName>
    <alternativeName>
        <fullName evidence="9">Dephospho-CoA pyrophosphorylase</fullName>
    </alternativeName>
    <alternativeName>
        <fullName evidence="9">Pantetheine-phosphate adenylyltransferase</fullName>
        <shortName evidence="9">PPAT</shortName>
    </alternativeName>
</protein>
<dbReference type="HAMAP" id="MF_00151">
    <property type="entry name" value="PPAT_bact"/>
    <property type="match status" value="1"/>
</dbReference>
<dbReference type="NCBIfam" id="TIGR01510">
    <property type="entry name" value="coaD_prev_kdtB"/>
    <property type="match status" value="1"/>
</dbReference>
<feature type="binding site" evidence="9">
    <location>
        <position position="74"/>
    </location>
    <ligand>
        <name>substrate</name>
    </ligand>
</feature>
<dbReference type="NCBIfam" id="TIGR00125">
    <property type="entry name" value="cyt_tran_rel"/>
    <property type="match status" value="1"/>
</dbReference>
<dbReference type="EC" id="2.7.7.3" evidence="9"/>
<dbReference type="SUPFAM" id="SSF52374">
    <property type="entry name" value="Nucleotidylyl transferase"/>
    <property type="match status" value="1"/>
</dbReference>
<evidence type="ECO:0000256" key="7">
    <source>
        <dbReference type="ARBA" id="ARBA00022993"/>
    </source>
</evidence>
<keyword evidence="3 9" id="KW-0548">Nucleotidyltransferase</keyword>
<feature type="site" description="Transition state stabilizer" evidence="9">
    <location>
        <position position="18"/>
    </location>
</feature>
<dbReference type="GO" id="GO:0004595">
    <property type="term" value="F:pantetheine-phosphate adenylyltransferase activity"/>
    <property type="evidence" value="ECO:0007669"/>
    <property type="project" value="UniProtKB-UniRule"/>
</dbReference>
<dbReference type="InterPro" id="IPR004821">
    <property type="entry name" value="Cyt_trans-like"/>
</dbReference>
<dbReference type="Gene3D" id="3.40.50.620">
    <property type="entry name" value="HUPs"/>
    <property type="match status" value="1"/>
</dbReference>
<comment type="caution">
    <text evidence="11">The sequence shown here is derived from an EMBL/GenBank/DDBJ whole genome shotgun (WGS) entry which is preliminary data.</text>
</comment>
<keyword evidence="4 9" id="KW-0547">Nucleotide-binding</keyword>
<comment type="catalytic activity">
    <reaction evidence="8 9">
        <text>(R)-4'-phosphopantetheine + ATP + H(+) = 3'-dephospho-CoA + diphosphate</text>
        <dbReference type="Rhea" id="RHEA:19801"/>
        <dbReference type="ChEBI" id="CHEBI:15378"/>
        <dbReference type="ChEBI" id="CHEBI:30616"/>
        <dbReference type="ChEBI" id="CHEBI:33019"/>
        <dbReference type="ChEBI" id="CHEBI:57328"/>
        <dbReference type="ChEBI" id="CHEBI:61723"/>
        <dbReference type="EC" id="2.7.7.3"/>
    </reaction>
</comment>
<comment type="subcellular location">
    <subcellularLocation>
        <location evidence="9">Cytoplasm</location>
    </subcellularLocation>
</comment>
<feature type="domain" description="Cytidyltransferase-like" evidence="10">
    <location>
        <begin position="6"/>
        <end position="134"/>
    </location>
</feature>
<organism evidence="11 12">
    <name type="scientific">Halobacteriovorax marinus</name>
    <dbReference type="NCBI Taxonomy" id="97084"/>
    <lineage>
        <taxon>Bacteria</taxon>
        <taxon>Pseudomonadati</taxon>
        <taxon>Bdellovibrionota</taxon>
        <taxon>Bacteriovoracia</taxon>
        <taxon>Bacteriovoracales</taxon>
        <taxon>Halobacteriovoraceae</taxon>
        <taxon>Halobacteriovorax</taxon>
    </lineage>
</organism>
<comment type="pathway">
    <text evidence="9">Cofactor biosynthesis; coenzyme A biosynthesis; CoA from (R)-pantothenate: step 4/5.</text>
</comment>
<proteinExistence type="inferred from homology"/>
<name>A0A1Y5F6B8_9BACT</name>
<dbReference type="AlphaFoldDB" id="A0A1Y5F6B8"/>
<dbReference type="EMBL" id="MAAO01000006">
    <property type="protein sequence ID" value="OUR96443.1"/>
    <property type="molecule type" value="Genomic_DNA"/>
</dbReference>
<comment type="subunit">
    <text evidence="9">Homohexamer.</text>
</comment>